<name>A0A645HTH8_9ZZZZ</name>
<dbReference type="AlphaFoldDB" id="A0A645HTH8"/>
<evidence type="ECO:0000313" key="1">
    <source>
        <dbReference type="EMBL" id="MPN41509.1"/>
    </source>
</evidence>
<gene>
    <name evidence="1" type="ORF">SDC9_189061</name>
</gene>
<organism evidence="1">
    <name type="scientific">bioreactor metagenome</name>
    <dbReference type="NCBI Taxonomy" id="1076179"/>
    <lineage>
        <taxon>unclassified sequences</taxon>
        <taxon>metagenomes</taxon>
        <taxon>ecological metagenomes</taxon>
    </lineage>
</organism>
<comment type="caution">
    <text evidence="1">The sequence shown here is derived from an EMBL/GenBank/DDBJ whole genome shotgun (WGS) entry which is preliminary data.</text>
</comment>
<dbReference type="EMBL" id="VSSQ01098613">
    <property type="protein sequence ID" value="MPN41509.1"/>
    <property type="molecule type" value="Genomic_DNA"/>
</dbReference>
<accession>A0A645HTH8</accession>
<reference evidence="1" key="1">
    <citation type="submission" date="2019-08" db="EMBL/GenBank/DDBJ databases">
        <authorList>
            <person name="Kucharzyk K."/>
            <person name="Murdoch R.W."/>
            <person name="Higgins S."/>
            <person name="Loffler F."/>
        </authorList>
    </citation>
    <scope>NUCLEOTIDE SEQUENCE</scope>
</reference>
<proteinExistence type="predicted"/>
<protein>
    <submittedName>
        <fullName evidence="1">Uncharacterized protein</fullName>
    </submittedName>
</protein>
<sequence length="147" mass="16343">MLVGGLALERRCVGLPDTFLINDDGRGCDYLDALLVGYTVLGDLQVQLSHTGQQVLPRLIVDLDVEGRVRLGDRPKNLHQFREVLHVLRLDGLRYDGFRIVGHLLEGENVLICGYSGTRYRVLEAGDCNYVSRIADLNGNTVGAHRE</sequence>